<comment type="miscellaneous">
    <text evidence="17">Bacitracin is thought to be involved in the inhibition of peptidoglycan synthesis by sequestering undecaprenyl diphosphate, thereby reducing the pool of lipid carrier available.</text>
</comment>
<keyword evidence="10 17" id="KW-1133">Transmembrane helix</keyword>
<evidence type="ECO:0000256" key="10">
    <source>
        <dbReference type="ARBA" id="ARBA00022989"/>
    </source>
</evidence>
<dbReference type="GO" id="GO:0046677">
    <property type="term" value="P:response to antibiotic"/>
    <property type="evidence" value="ECO:0007669"/>
    <property type="project" value="UniProtKB-UniRule"/>
</dbReference>
<dbReference type="EC" id="3.6.1.27" evidence="3 17"/>
<dbReference type="GO" id="GO:0071555">
    <property type="term" value="P:cell wall organization"/>
    <property type="evidence" value="ECO:0007669"/>
    <property type="project" value="UniProtKB-KW"/>
</dbReference>
<evidence type="ECO:0000256" key="6">
    <source>
        <dbReference type="ARBA" id="ARBA00022692"/>
    </source>
</evidence>
<feature type="transmembrane region" description="Helical" evidence="17">
    <location>
        <begin position="222"/>
        <end position="241"/>
    </location>
</feature>
<name>A0A521BZ85_9BACL</name>
<evidence type="ECO:0000256" key="15">
    <source>
        <dbReference type="ARBA" id="ARBA00032932"/>
    </source>
</evidence>
<evidence type="ECO:0000256" key="4">
    <source>
        <dbReference type="ARBA" id="ARBA00021581"/>
    </source>
</evidence>
<dbReference type="GO" id="GO:0009252">
    <property type="term" value="P:peptidoglycan biosynthetic process"/>
    <property type="evidence" value="ECO:0007669"/>
    <property type="project" value="UniProtKB-KW"/>
</dbReference>
<keyword evidence="8 17" id="KW-0133">Cell shape</keyword>
<evidence type="ECO:0000256" key="8">
    <source>
        <dbReference type="ARBA" id="ARBA00022960"/>
    </source>
</evidence>
<dbReference type="Pfam" id="PF02673">
    <property type="entry name" value="BacA"/>
    <property type="match status" value="1"/>
</dbReference>
<sequence length="270" mass="29483">MDLETIKFFFLGLIQGLTEPIPVSSSGHLLMLSHYFGVGLEEDKQLGFAVMVNFASLLAVLLIYRDDLFRLAKNSALYLKDRSDEYQSDFKFVLFILLGTIPAGVLGVLFSDVLEEHLTGVKVIGGALLVTAFALWVIRNLKGAKNDGDLTIREALIIGFAQAIALIPGISRSGSTIVAGMLAGLKQDTALRFSFMLFIPVSLGGVVLESEGIMQVISSTDMLLSYAVAFFASLITSYFSLKWFMNVMRHGNLIIFSVYCAIVGTLVLVF</sequence>
<feature type="transmembrane region" description="Helical" evidence="17">
    <location>
        <begin position="253"/>
        <end position="269"/>
    </location>
</feature>
<feature type="transmembrane region" description="Helical" evidence="17">
    <location>
        <begin position="117"/>
        <end position="138"/>
    </location>
</feature>
<keyword evidence="7 17" id="KW-0378">Hydrolase</keyword>
<evidence type="ECO:0000313" key="18">
    <source>
        <dbReference type="EMBL" id="SMO52375.1"/>
    </source>
</evidence>
<dbReference type="AlphaFoldDB" id="A0A521BZ85"/>
<comment type="catalytic activity">
    <reaction evidence="16 17">
        <text>di-trans,octa-cis-undecaprenyl diphosphate + H2O = di-trans,octa-cis-undecaprenyl phosphate + phosphate + H(+)</text>
        <dbReference type="Rhea" id="RHEA:28094"/>
        <dbReference type="ChEBI" id="CHEBI:15377"/>
        <dbReference type="ChEBI" id="CHEBI:15378"/>
        <dbReference type="ChEBI" id="CHEBI:43474"/>
        <dbReference type="ChEBI" id="CHEBI:58405"/>
        <dbReference type="ChEBI" id="CHEBI:60392"/>
        <dbReference type="EC" id="3.6.1.27"/>
    </reaction>
</comment>
<keyword evidence="11 17" id="KW-0472">Membrane</keyword>
<evidence type="ECO:0000256" key="7">
    <source>
        <dbReference type="ARBA" id="ARBA00022801"/>
    </source>
</evidence>
<evidence type="ECO:0000256" key="13">
    <source>
        <dbReference type="ARBA" id="ARBA00023316"/>
    </source>
</evidence>
<protein>
    <recommendedName>
        <fullName evidence="4 17">Undecaprenyl-diphosphatase</fullName>
        <ecNumber evidence="3 17">3.6.1.27</ecNumber>
    </recommendedName>
    <alternativeName>
        <fullName evidence="15 17">Bacitracin resistance protein</fullName>
    </alternativeName>
    <alternativeName>
        <fullName evidence="14 17">Undecaprenyl pyrophosphate phosphatase</fullName>
    </alternativeName>
</protein>
<comment type="similarity">
    <text evidence="2 17">Belongs to the UppP family.</text>
</comment>
<dbReference type="GO" id="GO:0005886">
    <property type="term" value="C:plasma membrane"/>
    <property type="evidence" value="ECO:0007669"/>
    <property type="project" value="UniProtKB-SubCell"/>
</dbReference>
<dbReference type="OrthoDB" id="9808289at2"/>
<dbReference type="HAMAP" id="MF_01006">
    <property type="entry name" value="Undec_diphosphatase"/>
    <property type="match status" value="1"/>
</dbReference>
<keyword evidence="9 17" id="KW-0573">Peptidoglycan synthesis</keyword>
<evidence type="ECO:0000256" key="2">
    <source>
        <dbReference type="ARBA" id="ARBA00010621"/>
    </source>
</evidence>
<evidence type="ECO:0000256" key="9">
    <source>
        <dbReference type="ARBA" id="ARBA00022984"/>
    </source>
</evidence>
<evidence type="ECO:0000313" key="19">
    <source>
        <dbReference type="Proteomes" id="UP000315636"/>
    </source>
</evidence>
<keyword evidence="12 17" id="KW-0046">Antibiotic resistance</keyword>
<evidence type="ECO:0000256" key="11">
    <source>
        <dbReference type="ARBA" id="ARBA00023136"/>
    </source>
</evidence>
<dbReference type="Proteomes" id="UP000315636">
    <property type="component" value="Unassembled WGS sequence"/>
</dbReference>
<proteinExistence type="inferred from homology"/>
<dbReference type="PANTHER" id="PTHR30622:SF2">
    <property type="entry name" value="UNDECAPRENYL-DIPHOSPHATASE"/>
    <property type="match status" value="1"/>
</dbReference>
<evidence type="ECO:0000256" key="3">
    <source>
        <dbReference type="ARBA" id="ARBA00012374"/>
    </source>
</evidence>
<dbReference type="PANTHER" id="PTHR30622">
    <property type="entry name" value="UNDECAPRENYL-DIPHOSPHATASE"/>
    <property type="match status" value="1"/>
</dbReference>
<evidence type="ECO:0000256" key="17">
    <source>
        <dbReference type="HAMAP-Rule" id="MF_01006"/>
    </source>
</evidence>
<dbReference type="GO" id="GO:0050380">
    <property type="term" value="F:undecaprenyl-diphosphatase activity"/>
    <property type="evidence" value="ECO:0007669"/>
    <property type="project" value="UniProtKB-UniRule"/>
</dbReference>
<evidence type="ECO:0000256" key="5">
    <source>
        <dbReference type="ARBA" id="ARBA00022475"/>
    </source>
</evidence>
<dbReference type="InterPro" id="IPR003824">
    <property type="entry name" value="UppP"/>
</dbReference>
<comment type="function">
    <text evidence="17">Catalyzes the dephosphorylation of undecaprenyl diphosphate (UPP). Confers resistance to bacitracin.</text>
</comment>
<keyword evidence="19" id="KW-1185">Reference proteome</keyword>
<accession>A0A521BZ85</accession>
<dbReference type="RefSeq" id="WP_142504791.1">
    <property type="nucleotide sequence ID" value="NZ_FXTI01000003.1"/>
</dbReference>
<evidence type="ECO:0000256" key="16">
    <source>
        <dbReference type="ARBA" id="ARBA00047594"/>
    </source>
</evidence>
<evidence type="ECO:0000256" key="14">
    <source>
        <dbReference type="ARBA" id="ARBA00032707"/>
    </source>
</evidence>
<evidence type="ECO:0000256" key="12">
    <source>
        <dbReference type="ARBA" id="ARBA00023251"/>
    </source>
</evidence>
<feature type="transmembrane region" description="Helical" evidence="17">
    <location>
        <begin position="46"/>
        <end position="64"/>
    </location>
</feature>
<dbReference type="GO" id="GO:0008360">
    <property type="term" value="P:regulation of cell shape"/>
    <property type="evidence" value="ECO:0007669"/>
    <property type="project" value="UniProtKB-KW"/>
</dbReference>
<evidence type="ECO:0000256" key="1">
    <source>
        <dbReference type="ARBA" id="ARBA00004651"/>
    </source>
</evidence>
<feature type="transmembrane region" description="Helical" evidence="17">
    <location>
        <begin position="92"/>
        <end position="111"/>
    </location>
</feature>
<keyword evidence="13 17" id="KW-0961">Cell wall biogenesis/degradation</keyword>
<gene>
    <name evidence="17" type="primary">uppP</name>
    <name evidence="18" type="ORF">SAMN06264849_10311</name>
</gene>
<reference evidence="18 19" key="1">
    <citation type="submission" date="2017-05" db="EMBL/GenBank/DDBJ databases">
        <authorList>
            <person name="Varghese N."/>
            <person name="Submissions S."/>
        </authorList>
    </citation>
    <scope>NUCLEOTIDE SEQUENCE [LARGE SCALE GENOMIC DNA]</scope>
    <source>
        <strain evidence="18 19">DSM 45474</strain>
    </source>
</reference>
<organism evidence="18 19">
    <name type="scientific">Melghirimyces algeriensis</name>
    <dbReference type="NCBI Taxonomy" id="910412"/>
    <lineage>
        <taxon>Bacteria</taxon>
        <taxon>Bacillati</taxon>
        <taxon>Bacillota</taxon>
        <taxon>Bacilli</taxon>
        <taxon>Bacillales</taxon>
        <taxon>Thermoactinomycetaceae</taxon>
        <taxon>Melghirimyces</taxon>
    </lineage>
</organism>
<feature type="transmembrane region" description="Helical" evidence="17">
    <location>
        <begin position="190"/>
        <end position="210"/>
    </location>
</feature>
<keyword evidence="5 17" id="KW-1003">Cell membrane</keyword>
<dbReference type="EMBL" id="FXTI01000003">
    <property type="protein sequence ID" value="SMO52375.1"/>
    <property type="molecule type" value="Genomic_DNA"/>
</dbReference>
<comment type="subcellular location">
    <subcellularLocation>
        <location evidence="1 17">Cell membrane</location>
        <topology evidence="1 17">Multi-pass membrane protein</topology>
    </subcellularLocation>
</comment>
<keyword evidence="6 17" id="KW-0812">Transmembrane</keyword>